<comment type="caution">
    <text evidence="1">The sequence shown here is derived from an EMBL/GenBank/DDBJ whole genome shotgun (WGS) entry which is preliminary data.</text>
</comment>
<name>A0ABP2XCU5_9CHLA</name>
<evidence type="ECO:0000313" key="2">
    <source>
        <dbReference type="Proteomes" id="UP000016064"/>
    </source>
</evidence>
<evidence type="ECO:0000313" key="1">
    <source>
        <dbReference type="EMBL" id="EQM62278.1"/>
    </source>
</evidence>
<sequence>MVGIAAFLFMICGCPNDANSLCSAFLSSDEWLSKTKENLKDQENSLSFGGWSLEEPVLRERLPDLRREVIFLGSNKRPDASGGKFYLELLSTKDRYVATSGEKVYLQFMPTPDDCCFKFSRIPTDLWLECHSGVDERSLEVKVVYLGLSQSVVDVPKDHARFVLTAPAKGLLEGWEIGGVRVDASFPVKQKMRRLGVDRFLQMHGGPDYAHKAMKERVDFVSLSDENYSRYVAVGDILLWDGDRWQSCGEFEGDHSQAPLMEVKRLDDKVLVIDVWSPDGTSHQAMSLVKVISSPIEITEIIKEFEFIGMRTWSRPIINAGGHRLTLSPDDWVVHTGKSWERIVRADQLEDYLSGKIQGPLFVFDKLDKDARGYVLRGHIFNAQRTLVESVVLPLKQGLDLGVAKDTNDPVQQKPLIAGETASRGG</sequence>
<dbReference type="EMBL" id="APJW01000004">
    <property type="protein sequence ID" value="EQM62278.1"/>
    <property type="molecule type" value="Genomic_DNA"/>
</dbReference>
<protein>
    <recommendedName>
        <fullName evidence="3">Lipoprotein</fullName>
    </recommendedName>
</protein>
<reference evidence="1 2" key="1">
    <citation type="submission" date="2013-07" db="EMBL/GenBank/DDBJ databases">
        <title>Isolation of a new Chlamydia species from the feral Sacred Ibis (Threskiornis aethiopicus): Chlamydia ibidis.</title>
        <authorList>
            <person name="Vorimore F."/>
            <person name="Hsia R.-C."/>
            <person name="Huot-Creasy H."/>
            <person name="Bastian S."/>
            <person name="Deruyter L."/>
            <person name="Passet A."/>
            <person name="Sachse K."/>
            <person name="Bavoil P."/>
            <person name="Myers G."/>
            <person name="Laroucau K."/>
        </authorList>
    </citation>
    <scope>NUCLEOTIDE SEQUENCE [LARGE SCALE GENOMIC DNA]</scope>
    <source>
        <strain evidence="1 2">10-1398/6</strain>
    </source>
</reference>
<accession>A0ABP2XCU5</accession>
<organism evidence="1 2">
    <name type="scientific">Chlamydia ibidis 10-1398/6</name>
    <dbReference type="NCBI Taxonomy" id="1046581"/>
    <lineage>
        <taxon>Bacteria</taxon>
        <taxon>Pseudomonadati</taxon>
        <taxon>Chlamydiota</taxon>
        <taxon>Chlamydiia</taxon>
        <taxon>Chlamydiales</taxon>
        <taxon>Chlamydiaceae</taxon>
        <taxon>Chlamydia/Chlamydophila group</taxon>
        <taxon>Chlamydia</taxon>
    </lineage>
</organism>
<proteinExistence type="predicted"/>
<evidence type="ECO:0008006" key="3">
    <source>
        <dbReference type="Google" id="ProtNLM"/>
    </source>
</evidence>
<dbReference type="Proteomes" id="UP000016064">
    <property type="component" value="Unassembled WGS sequence"/>
</dbReference>
<gene>
    <name evidence="1" type="ORF">H359_1056</name>
</gene>
<keyword evidence="2" id="KW-1185">Reference proteome</keyword>